<dbReference type="Proteomes" id="UP000183385">
    <property type="component" value="Unassembled WGS sequence"/>
</dbReference>
<dbReference type="InterPro" id="IPR051220">
    <property type="entry name" value="TFA_Chaperone"/>
</dbReference>
<proteinExistence type="inferred from homology"/>
<dbReference type="GO" id="GO:0004519">
    <property type="term" value="F:endonuclease activity"/>
    <property type="evidence" value="ECO:0007669"/>
    <property type="project" value="InterPro"/>
</dbReference>
<dbReference type="AlphaFoldDB" id="A0AAQ1KJ65"/>
<feature type="region of interest" description="Disordered" evidence="1">
    <location>
        <begin position="554"/>
        <end position="577"/>
    </location>
</feature>
<evidence type="ECO:0000313" key="4">
    <source>
        <dbReference type="EMBL" id="SFD52225.1"/>
    </source>
</evidence>
<dbReference type="InterPro" id="IPR046453">
    <property type="entry name" value="GpA_ATPase"/>
</dbReference>
<keyword evidence="5" id="KW-1185">Reference proteome</keyword>
<accession>A0AAQ1KJ65</accession>
<dbReference type="GO" id="GO:0005524">
    <property type="term" value="F:ATP binding"/>
    <property type="evidence" value="ECO:0007669"/>
    <property type="project" value="InterPro"/>
</dbReference>
<dbReference type="Pfam" id="PF20454">
    <property type="entry name" value="GpA_nuclease"/>
    <property type="match status" value="1"/>
</dbReference>
<feature type="compositionally biased region" description="Basic and acidic residues" evidence="1">
    <location>
        <begin position="568"/>
        <end position="577"/>
    </location>
</feature>
<dbReference type="Pfam" id="PF05876">
    <property type="entry name" value="GpA_ATPase"/>
    <property type="match status" value="1"/>
</dbReference>
<name>A0AAQ1KJ65_9PSED</name>
<evidence type="ECO:0000256" key="1">
    <source>
        <dbReference type="SAM" id="MobiDB-lite"/>
    </source>
</evidence>
<dbReference type="PANTHER" id="PTHR34413:SF2">
    <property type="entry name" value="PROPHAGE TAIL FIBER ASSEMBLY PROTEIN HOMOLOG TFAE-RELATED"/>
    <property type="match status" value="1"/>
</dbReference>
<dbReference type="InterPro" id="IPR008866">
    <property type="entry name" value="Phage_lambda_GpA-like"/>
</dbReference>
<dbReference type="EMBL" id="FOLS01000028">
    <property type="protein sequence ID" value="SFD52225.1"/>
    <property type="molecule type" value="Genomic_DNA"/>
</dbReference>
<evidence type="ECO:0000313" key="5">
    <source>
        <dbReference type="Proteomes" id="UP000183385"/>
    </source>
</evidence>
<evidence type="ECO:0000259" key="2">
    <source>
        <dbReference type="Pfam" id="PF05876"/>
    </source>
</evidence>
<feature type="domain" description="Terminase large subunit GpA endonuclease" evidence="3">
    <location>
        <begin position="347"/>
        <end position="657"/>
    </location>
</feature>
<gene>
    <name evidence="4" type="ORF">SAMN05216577_12828</name>
</gene>
<dbReference type="PANTHER" id="PTHR34413">
    <property type="entry name" value="PROPHAGE TAIL FIBER ASSEMBLY PROTEIN HOMOLOG TFAE-RELATED-RELATED"/>
    <property type="match status" value="1"/>
</dbReference>
<organism evidence="4 5">
    <name type="scientific">Pseudomonas citronellolis</name>
    <dbReference type="NCBI Taxonomy" id="53408"/>
    <lineage>
        <taxon>Bacteria</taxon>
        <taxon>Pseudomonadati</taxon>
        <taxon>Pseudomonadota</taxon>
        <taxon>Gammaproteobacteria</taxon>
        <taxon>Pseudomonadales</taxon>
        <taxon>Pseudomonadaceae</taxon>
        <taxon>Pseudomonas</taxon>
    </lineage>
</organism>
<protein>
    <submittedName>
        <fullName evidence="4">Phage terminase, large subunit GpA</fullName>
    </submittedName>
</protein>
<evidence type="ECO:0000259" key="3">
    <source>
        <dbReference type="Pfam" id="PF20454"/>
    </source>
</evidence>
<dbReference type="GO" id="GO:0016887">
    <property type="term" value="F:ATP hydrolysis activity"/>
    <property type="evidence" value="ECO:0007669"/>
    <property type="project" value="InterPro"/>
</dbReference>
<dbReference type="InterPro" id="IPR046454">
    <property type="entry name" value="GpA_endonuclease"/>
</dbReference>
<feature type="domain" description="Phage terminase large subunit GpA ATPase" evidence="2">
    <location>
        <begin position="59"/>
        <end position="325"/>
    </location>
</feature>
<comment type="caution">
    <text evidence="4">The sequence shown here is derived from an EMBL/GenBank/DDBJ whole genome shotgun (WGS) entry which is preliminary data.</text>
</comment>
<reference evidence="4 5" key="1">
    <citation type="submission" date="2016-10" db="EMBL/GenBank/DDBJ databases">
        <authorList>
            <person name="Varghese N."/>
            <person name="Submissions S."/>
        </authorList>
    </citation>
    <scope>NUCLEOTIDE SEQUENCE [LARGE SCALE GENOMIC DNA]</scope>
    <source>
        <strain evidence="4 5">LMG 18378</strain>
    </source>
</reference>
<dbReference type="HAMAP" id="MF_04144">
    <property type="entry name" value="TERL_LAMBDA"/>
    <property type="match status" value="1"/>
</dbReference>
<dbReference type="RefSeq" id="WP_083426825.1">
    <property type="nucleotide sequence ID" value="NZ_FOLS01000028.1"/>
</dbReference>
<sequence length="712" mass="81138">MQQLLSNAARERLRLTTTVYNSIEEIALGVADMFKPPERLTVSQAAAKYRKLKNVGSYVGDWRNDKAPYMCEPMDTLDSREYDAVVFVGPAQSSKTDSLVLNWTLFNVKCDPMDMIIYNPSTAAARDFSVRRIDRLNIHSPAVGELLLKKRDADNKFDKHYTNGMMLNLSWPSVVEFAGKPIPRQALTDYDRFEDDVGGDGNAFDLAAKRGTTFGSFKMTLAESSPSKPILDTRWIPTTPHEAPPAEGILALYNRGDRRRWHWPCPHCDGYFEGRFSMLEWNGRGAKTVKLDPLTASESVFLRCPHCGHPIHPDERHEMQQWGMWVREGEAIDAKGRRYGQGRRTKIASFWLNGIAAAFTTWGELVRTYLTAEEEYERTGSEEALKKFYNTDLGEPYLPKAVDSDRLPETLQIRAEDLGDEPTVPFGTRFLQGTVDVQKNMFVVQVHGIAPGYPFDMVLIDRFRIQKSVRVDDDDEHLWVKPATYLEDWDLLIEQVMNRTYPLADGSGRRMAIKMTGCDMGGYAKDKGESVTSMAYAFYRRLRKEGLHSRFHLLKGDPNPGSPRARITHPDATQRDKNATARGDVPVLMLNSNVLKDALHARLDCIAPGKGMYRFPNWLPDWWYQEMCSEDRTPKGWVKRPHARNEAWDLSYYCIGMCVSSLLLVEKIDWSNPPSWAAEWDSNSLVSQPDTPPRFTEPKKTYDFRGLAEKLA</sequence>